<proteinExistence type="predicted"/>
<dbReference type="GO" id="GO:0006487">
    <property type="term" value="P:protein N-linked glycosylation"/>
    <property type="evidence" value="ECO:0007669"/>
    <property type="project" value="TreeGrafter"/>
</dbReference>
<evidence type="ECO:0000313" key="2">
    <source>
        <dbReference type="EMBL" id="TDY73776.1"/>
    </source>
</evidence>
<evidence type="ECO:0000313" key="3">
    <source>
        <dbReference type="Proteomes" id="UP000294684"/>
    </source>
</evidence>
<name>A0A4R8N3C4_LEPME</name>
<dbReference type="Gene3D" id="3.90.550.10">
    <property type="entry name" value="Spore Coat Polysaccharide Biosynthesis Protein SpsA, Chain A"/>
    <property type="match status" value="1"/>
</dbReference>
<dbReference type="PANTHER" id="PTHR10859:SF91">
    <property type="entry name" value="DOLICHYL-PHOSPHATE BETA-GLUCOSYLTRANSFERASE"/>
    <property type="match status" value="1"/>
</dbReference>
<comment type="caution">
    <text evidence="2">The sequence shown here is derived from an EMBL/GenBank/DDBJ whole genome shotgun (WGS) entry which is preliminary data.</text>
</comment>
<dbReference type="GO" id="GO:0016740">
    <property type="term" value="F:transferase activity"/>
    <property type="evidence" value="ECO:0007669"/>
    <property type="project" value="UniProtKB-KW"/>
</dbReference>
<dbReference type="STRING" id="1193051.LEP1GSC017_1192"/>
<dbReference type="Pfam" id="PF00535">
    <property type="entry name" value="Glycos_transf_2"/>
    <property type="match status" value="1"/>
</dbReference>
<evidence type="ECO:0000259" key="1">
    <source>
        <dbReference type="Pfam" id="PF00535"/>
    </source>
</evidence>
<feature type="domain" description="Glycosyltransferase 2-like" evidence="1">
    <location>
        <begin position="19"/>
        <end position="188"/>
    </location>
</feature>
<accession>A0A4R8N3C4</accession>
<gene>
    <name evidence="2" type="ORF">CLV96_2813</name>
</gene>
<keyword evidence="2" id="KW-0808">Transferase</keyword>
<sequence length="251" mass="29280">MKGIRKSVPSVRMVKNHLSLVIPCYRESERLPKFLESLLKTFKGTKSVDFLVVDDGSPIAEFEILKEKINHLLSNPQIQLLRYKNNLGKGGAIQFGLNVAKGNYFGFVDADGATPAEEVFRSWNHINNHPEIDLLAGSRIIMMGRNVKKSFYRHLTNRIFSFYFTLVFRIQMYDPQCGCKIFKKTAYQQTIHKISDLRWLWDTQLLVLLIRNGFNIVEFPLDWQDIPGSKFSFLRDSIRVVYSVWKYRNIH</sequence>
<dbReference type="InterPro" id="IPR001173">
    <property type="entry name" value="Glyco_trans_2-like"/>
</dbReference>
<protein>
    <submittedName>
        <fullName evidence="2">Dolichyl-phosphate beta-glucosyltransferase</fullName>
    </submittedName>
</protein>
<dbReference type="PANTHER" id="PTHR10859">
    <property type="entry name" value="GLYCOSYL TRANSFERASE"/>
    <property type="match status" value="1"/>
</dbReference>
<dbReference type="SUPFAM" id="SSF53448">
    <property type="entry name" value="Nucleotide-diphospho-sugar transferases"/>
    <property type="match status" value="1"/>
</dbReference>
<reference evidence="2 3" key="1">
    <citation type="submission" date="2019-03" db="EMBL/GenBank/DDBJ databases">
        <title>Genomic Encyclopedia of Archaeal and Bacterial Type Strains, Phase II (KMG-II): from individual species to whole genera.</title>
        <authorList>
            <person name="Goeker M."/>
        </authorList>
    </citation>
    <scope>NUCLEOTIDE SEQUENCE [LARGE SCALE GENOMIC DNA]</scope>
    <source>
        <strain evidence="2 3">DSM 21537</strain>
    </source>
</reference>
<organism evidence="2 3">
    <name type="scientific">Leptospira meyeri</name>
    <dbReference type="NCBI Taxonomy" id="29508"/>
    <lineage>
        <taxon>Bacteria</taxon>
        <taxon>Pseudomonadati</taxon>
        <taxon>Spirochaetota</taxon>
        <taxon>Spirochaetia</taxon>
        <taxon>Leptospirales</taxon>
        <taxon>Leptospiraceae</taxon>
        <taxon>Leptospira</taxon>
    </lineage>
</organism>
<dbReference type="AlphaFoldDB" id="A0A4R8N3C4"/>
<dbReference type="Proteomes" id="UP000294684">
    <property type="component" value="Unassembled WGS sequence"/>
</dbReference>
<keyword evidence="3" id="KW-1185">Reference proteome</keyword>
<dbReference type="EMBL" id="SORO01000001">
    <property type="protein sequence ID" value="TDY73776.1"/>
    <property type="molecule type" value="Genomic_DNA"/>
</dbReference>
<dbReference type="InterPro" id="IPR029044">
    <property type="entry name" value="Nucleotide-diphossugar_trans"/>
</dbReference>